<organism evidence="1 2">
    <name type="scientific">Sporomusa malonica</name>
    <dbReference type="NCBI Taxonomy" id="112901"/>
    <lineage>
        <taxon>Bacteria</taxon>
        <taxon>Bacillati</taxon>
        <taxon>Bacillota</taxon>
        <taxon>Negativicutes</taxon>
        <taxon>Selenomonadales</taxon>
        <taxon>Sporomusaceae</taxon>
        <taxon>Sporomusa</taxon>
    </lineage>
</organism>
<reference evidence="1 2" key="1">
    <citation type="submission" date="2017-04" db="EMBL/GenBank/DDBJ databases">
        <authorList>
            <person name="Afonso C.L."/>
            <person name="Miller P.J."/>
            <person name="Scott M.A."/>
            <person name="Spackman E."/>
            <person name="Goraichik I."/>
            <person name="Dimitrov K.M."/>
            <person name="Suarez D.L."/>
            <person name="Swayne D.E."/>
        </authorList>
    </citation>
    <scope>NUCLEOTIDE SEQUENCE [LARGE SCALE GENOMIC DNA]</scope>
    <source>
        <strain evidence="1 2">DSM 5090</strain>
    </source>
</reference>
<sequence length="191" mass="22794">MKEMSLEELWQLYPIILKDHNPNYQSWYAEEKQRLLHILHDYDICRINHIGSTSVEGLIAKPTIDILLELPKYYAVNDIAQLLQNDDWILMQKDDKQRTLDLGKGYTPNGFAEKVYHLHVKPLGDWNELYFRDYLRQYPNVARQYEALKLGLKERFEHDRDAYTYAKSDFVMEQSQKAKLEFAGRYLPPEH</sequence>
<keyword evidence="1" id="KW-0808">Transferase</keyword>
<evidence type="ECO:0000313" key="1">
    <source>
        <dbReference type="EMBL" id="SMD14497.1"/>
    </source>
</evidence>
<dbReference type="Gene3D" id="3.30.460.10">
    <property type="entry name" value="Beta Polymerase, domain 2"/>
    <property type="match status" value="1"/>
</dbReference>
<accession>A0A1W2EXR4</accession>
<protein>
    <submittedName>
        <fullName evidence="1">GrpB domain, predicted nucleotidyltransferase, UPF0157 family</fullName>
    </submittedName>
</protein>
<dbReference type="EMBL" id="FWXI01000034">
    <property type="protein sequence ID" value="SMD14497.1"/>
    <property type="molecule type" value="Genomic_DNA"/>
</dbReference>
<proteinExistence type="predicted"/>
<dbReference type="PANTHER" id="PTHR34822:SF1">
    <property type="entry name" value="GRPB FAMILY PROTEIN"/>
    <property type="match status" value="1"/>
</dbReference>
<name>A0A1W2EXR4_9FIRM</name>
<evidence type="ECO:0000313" key="2">
    <source>
        <dbReference type="Proteomes" id="UP000192738"/>
    </source>
</evidence>
<dbReference type="AlphaFoldDB" id="A0A1W2EXR4"/>
<dbReference type="STRING" id="112901.SAMN04488500_1343"/>
<dbReference type="SUPFAM" id="SSF81301">
    <property type="entry name" value="Nucleotidyltransferase"/>
    <property type="match status" value="1"/>
</dbReference>
<dbReference type="Proteomes" id="UP000192738">
    <property type="component" value="Unassembled WGS sequence"/>
</dbReference>
<dbReference type="InterPro" id="IPR043519">
    <property type="entry name" value="NT_sf"/>
</dbReference>
<dbReference type="GO" id="GO:0016740">
    <property type="term" value="F:transferase activity"/>
    <property type="evidence" value="ECO:0007669"/>
    <property type="project" value="UniProtKB-KW"/>
</dbReference>
<dbReference type="InterPro" id="IPR007344">
    <property type="entry name" value="GrpB/CoaE"/>
</dbReference>
<keyword evidence="2" id="KW-1185">Reference proteome</keyword>
<dbReference type="RefSeq" id="WP_217806038.1">
    <property type="nucleotide sequence ID" value="NZ_CP155572.1"/>
</dbReference>
<gene>
    <name evidence="1" type="ORF">SAMN04488500_1343</name>
</gene>
<dbReference type="Pfam" id="PF04229">
    <property type="entry name" value="GrpB"/>
    <property type="match status" value="1"/>
</dbReference>
<dbReference type="PANTHER" id="PTHR34822">
    <property type="entry name" value="GRPB DOMAIN PROTEIN (AFU_ORTHOLOGUE AFUA_1G01530)"/>
    <property type="match status" value="1"/>
</dbReference>